<dbReference type="EMBL" id="RCZP01000010">
    <property type="protein sequence ID" value="TPG56863.1"/>
    <property type="molecule type" value="Genomic_DNA"/>
</dbReference>
<evidence type="ECO:0000259" key="2">
    <source>
        <dbReference type="Pfam" id="PF12146"/>
    </source>
</evidence>
<evidence type="ECO:0000313" key="3">
    <source>
        <dbReference type="EMBL" id="TPG56863.1"/>
    </source>
</evidence>
<feature type="signal peptide" evidence="1">
    <location>
        <begin position="1"/>
        <end position="28"/>
    </location>
</feature>
<dbReference type="InterPro" id="IPR022742">
    <property type="entry name" value="Hydrolase_4"/>
</dbReference>
<reference evidence="3 4" key="1">
    <citation type="journal article" date="2019" name="Environ. Microbiol.">
        <title>Species interactions and distinct microbial communities in high Arctic permafrost affected cryosols are associated with the CH4 and CO2 gas fluxes.</title>
        <authorList>
            <person name="Altshuler I."/>
            <person name="Hamel J."/>
            <person name="Turney S."/>
            <person name="Magnuson E."/>
            <person name="Levesque R."/>
            <person name="Greer C."/>
            <person name="Whyte L.G."/>
        </authorList>
    </citation>
    <scope>NUCLEOTIDE SEQUENCE [LARGE SCALE GENOMIC DNA]</scope>
    <source>
        <strain evidence="3 4">S9.3B</strain>
    </source>
</reference>
<evidence type="ECO:0000313" key="4">
    <source>
        <dbReference type="Proteomes" id="UP000317078"/>
    </source>
</evidence>
<feature type="chain" id="PRO_5021267673" evidence="1">
    <location>
        <begin position="29"/>
        <end position="344"/>
    </location>
</feature>
<dbReference type="Pfam" id="PF12146">
    <property type="entry name" value="Hydrolase_4"/>
    <property type="match status" value="1"/>
</dbReference>
<comment type="caution">
    <text evidence="3">The sequence shown here is derived from an EMBL/GenBank/DDBJ whole genome shotgun (WGS) entry which is preliminary data.</text>
</comment>
<dbReference type="AlphaFoldDB" id="A0A502G7R8"/>
<keyword evidence="3" id="KW-0378">Hydrolase</keyword>
<dbReference type="PANTHER" id="PTHR11614">
    <property type="entry name" value="PHOSPHOLIPASE-RELATED"/>
    <property type="match status" value="1"/>
</dbReference>
<proteinExistence type="predicted"/>
<sequence length="344" mass="35489">MPSPFPARALPRRALLALPLLSPGLAACAPQVIPAGPPTGEAALAEDALTMEDGARLPLRAWQPAGPPHAVLLCLHGFNDSRNFMAEPARALNAAGLAVYAYDQRGFGGAPHRGVWPGAATLAADAAAAIRLLAARHPGVPLVALGESMGGAVLLLAATGERPPPAAGYVLLAPAVWGRVTMPRIITGLLEVLTHTVPRVAVASGVPGIVPTDNMEALRRMARDPLTIRETRVDTTSGLIDLMDDALAAAPRLGPATPPLLLVYGARDQLVPPVATRALLDRIPAGAPARVAYYAGIHHMPLRDLGAGEVIGDILAWIGDPAAPLPSGADRAGLAWRAAPLPAW</sequence>
<dbReference type="SUPFAM" id="SSF53474">
    <property type="entry name" value="alpha/beta-Hydrolases"/>
    <property type="match status" value="1"/>
</dbReference>
<dbReference type="RefSeq" id="WP_140883451.1">
    <property type="nucleotide sequence ID" value="NZ_RCZP01000010.1"/>
</dbReference>
<dbReference type="PRINTS" id="PR00111">
    <property type="entry name" value="ABHYDROLASE"/>
</dbReference>
<gene>
    <name evidence="3" type="ORF">EAH89_12355</name>
</gene>
<dbReference type="Proteomes" id="UP000317078">
    <property type="component" value="Unassembled WGS sequence"/>
</dbReference>
<keyword evidence="4" id="KW-1185">Reference proteome</keyword>
<keyword evidence="1" id="KW-0732">Signal</keyword>
<organism evidence="3 4">
    <name type="scientific">Muricoccus nepalensis</name>
    <dbReference type="NCBI Taxonomy" id="1854500"/>
    <lineage>
        <taxon>Bacteria</taxon>
        <taxon>Pseudomonadati</taxon>
        <taxon>Pseudomonadota</taxon>
        <taxon>Alphaproteobacteria</taxon>
        <taxon>Acetobacterales</taxon>
        <taxon>Roseomonadaceae</taxon>
        <taxon>Muricoccus</taxon>
    </lineage>
</organism>
<dbReference type="GO" id="GO:0016787">
    <property type="term" value="F:hydrolase activity"/>
    <property type="evidence" value="ECO:0007669"/>
    <property type="project" value="UniProtKB-KW"/>
</dbReference>
<accession>A0A502G7R8</accession>
<dbReference type="InterPro" id="IPR029058">
    <property type="entry name" value="AB_hydrolase_fold"/>
</dbReference>
<dbReference type="Gene3D" id="3.40.50.1820">
    <property type="entry name" value="alpha/beta hydrolase"/>
    <property type="match status" value="1"/>
</dbReference>
<name>A0A502G7R8_9PROT</name>
<dbReference type="OrthoDB" id="9806902at2"/>
<feature type="domain" description="Serine aminopeptidase S33" evidence="2">
    <location>
        <begin position="67"/>
        <end position="304"/>
    </location>
</feature>
<dbReference type="InterPro" id="IPR051044">
    <property type="entry name" value="MAG_DAG_Lipase"/>
</dbReference>
<evidence type="ECO:0000256" key="1">
    <source>
        <dbReference type="SAM" id="SignalP"/>
    </source>
</evidence>
<protein>
    <submittedName>
        <fullName evidence="3">Alpha/beta fold hydrolase</fullName>
    </submittedName>
</protein>
<dbReference type="InterPro" id="IPR000073">
    <property type="entry name" value="AB_hydrolase_1"/>
</dbReference>